<evidence type="ECO:0000313" key="2">
    <source>
        <dbReference type="Proteomes" id="UP000295729"/>
    </source>
</evidence>
<organism evidence="1 2">
    <name type="scientific">Marinomonas communis</name>
    <dbReference type="NCBI Taxonomy" id="28254"/>
    <lineage>
        <taxon>Bacteria</taxon>
        <taxon>Pseudomonadati</taxon>
        <taxon>Pseudomonadota</taxon>
        <taxon>Gammaproteobacteria</taxon>
        <taxon>Oceanospirillales</taxon>
        <taxon>Oceanospirillaceae</taxon>
        <taxon>Marinomonas</taxon>
    </lineage>
</organism>
<dbReference type="OrthoDB" id="7585928at2"/>
<dbReference type="EMBL" id="SNZA01000001">
    <property type="protein sequence ID" value="TDR14741.1"/>
    <property type="molecule type" value="Genomic_DNA"/>
</dbReference>
<accession>A0A4V3DGK9</accession>
<gene>
    <name evidence="1" type="ORF">C8D85_0077</name>
</gene>
<dbReference type="AlphaFoldDB" id="A0A4V3DGK9"/>
<dbReference type="Proteomes" id="UP000295729">
    <property type="component" value="Unassembled WGS sequence"/>
</dbReference>
<name>A0A4V3DGK9_9GAMM</name>
<keyword evidence="2" id="KW-1185">Reference proteome</keyword>
<proteinExistence type="predicted"/>
<dbReference type="RefSeq" id="WP_133559392.1">
    <property type="nucleotide sequence ID" value="NZ_SNZA01000001.1"/>
</dbReference>
<sequence length="87" mass="9824">MPITYKTNVAVFDGVCGIEEGDDLLQWFSEHPKGKINLKQSTHIHTALIQIIMCQQPTVSVTPEDPEFEIFWRESIATVMSAETETT</sequence>
<reference evidence="1 2" key="1">
    <citation type="submission" date="2019-03" db="EMBL/GenBank/DDBJ databases">
        <title>Genomic Encyclopedia of Type Strains, Phase IV (KMG-IV): sequencing the most valuable type-strain genomes for metagenomic binning, comparative biology and taxonomic classification.</title>
        <authorList>
            <person name="Goeker M."/>
        </authorList>
    </citation>
    <scope>NUCLEOTIDE SEQUENCE [LARGE SCALE GENOMIC DNA]</scope>
    <source>
        <strain evidence="1 2">DSM 5604</strain>
    </source>
</reference>
<comment type="caution">
    <text evidence="1">The sequence shown here is derived from an EMBL/GenBank/DDBJ whole genome shotgun (WGS) entry which is preliminary data.</text>
</comment>
<protein>
    <submittedName>
        <fullName evidence="1">Uncharacterized protein</fullName>
    </submittedName>
</protein>
<evidence type="ECO:0000313" key="1">
    <source>
        <dbReference type="EMBL" id="TDR14741.1"/>
    </source>
</evidence>